<organism evidence="6 7">
    <name type="scientific">Actinomadura chokoriensis</name>
    <dbReference type="NCBI Taxonomy" id="454156"/>
    <lineage>
        <taxon>Bacteria</taxon>
        <taxon>Bacillati</taxon>
        <taxon>Actinomycetota</taxon>
        <taxon>Actinomycetes</taxon>
        <taxon>Streptosporangiales</taxon>
        <taxon>Thermomonosporaceae</taxon>
        <taxon>Actinomadura</taxon>
    </lineage>
</organism>
<evidence type="ECO:0000259" key="5">
    <source>
        <dbReference type="PROSITE" id="PS50931"/>
    </source>
</evidence>
<evidence type="ECO:0000256" key="1">
    <source>
        <dbReference type="ARBA" id="ARBA00009437"/>
    </source>
</evidence>
<reference evidence="6 7" key="1">
    <citation type="submission" date="2023-11" db="EMBL/GenBank/DDBJ databases">
        <title>Actinomadura monticuli sp. nov., isolated from volcanic ash.</title>
        <authorList>
            <person name="Lee S.D."/>
            <person name="Yang H."/>
            <person name="Kim I.S."/>
        </authorList>
    </citation>
    <scope>NUCLEOTIDE SEQUENCE [LARGE SCALE GENOMIC DNA]</scope>
    <source>
        <strain evidence="6 7">DSM 45346</strain>
    </source>
</reference>
<evidence type="ECO:0000256" key="2">
    <source>
        <dbReference type="ARBA" id="ARBA00023015"/>
    </source>
</evidence>
<dbReference type="Gene3D" id="3.40.190.10">
    <property type="entry name" value="Periplasmic binding protein-like II"/>
    <property type="match status" value="2"/>
</dbReference>
<dbReference type="PANTHER" id="PTHR30126">
    <property type="entry name" value="HTH-TYPE TRANSCRIPTIONAL REGULATOR"/>
    <property type="match status" value="1"/>
</dbReference>
<dbReference type="EMBL" id="JAXCEH010000002">
    <property type="protein sequence ID" value="MFA1553129.1"/>
    <property type="molecule type" value="Genomic_DNA"/>
</dbReference>
<dbReference type="PROSITE" id="PS50931">
    <property type="entry name" value="HTH_LYSR"/>
    <property type="match status" value="1"/>
</dbReference>
<evidence type="ECO:0000256" key="4">
    <source>
        <dbReference type="ARBA" id="ARBA00023163"/>
    </source>
</evidence>
<protein>
    <submittedName>
        <fullName evidence="6">LysR substrate-binding domain-containing protein</fullName>
    </submittedName>
</protein>
<dbReference type="Pfam" id="PF00126">
    <property type="entry name" value="HTH_1"/>
    <property type="match status" value="1"/>
</dbReference>
<evidence type="ECO:0000256" key="3">
    <source>
        <dbReference type="ARBA" id="ARBA00023125"/>
    </source>
</evidence>
<evidence type="ECO:0000313" key="7">
    <source>
        <dbReference type="Proteomes" id="UP001569904"/>
    </source>
</evidence>
<dbReference type="Gene3D" id="1.10.10.10">
    <property type="entry name" value="Winged helix-like DNA-binding domain superfamily/Winged helix DNA-binding domain"/>
    <property type="match status" value="1"/>
</dbReference>
<dbReference type="RefSeq" id="WP_371939457.1">
    <property type="nucleotide sequence ID" value="NZ_JAXCEH010000002.1"/>
</dbReference>
<comment type="similarity">
    <text evidence="1">Belongs to the LysR transcriptional regulatory family.</text>
</comment>
<dbReference type="InterPro" id="IPR005119">
    <property type="entry name" value="LysR_subst-bd"/>
</dbReference>
<gene>
    <name evidence="6" type="ORF">SM436_05445</name>
</gene>
<dbReference type="Proteomes" id="UP001569904">
    <property type="component" value="Unassembled WGS sequence"/>
</dbReference>
<keyword evidence="7" id="KW-1185">Reference proteome</keyword>
<proteinExistence type="inferred from homology"/>
<dbReference type="SUPFAM" id="SSF53850">
    <property type="entry name" value="Periplasmic binding protein-like II"/>
    <property type="match status" value="1"/>
</dbReference>
<dbReference type="InterPro" id="IPR036388">
    <property type="entry name" value="WH-like_DNA-bd_sf"/>
</dbReference>
<keyword evidence="4" id="KW-0804">Transcription</keyword>
<evidence type="ECO:0000313" key="6">
    <source>
        <dbReference type="EMBL" id="MFA1553129.1"/>
    </source>
</evidence>
<dbReference type="InterPro" id="IPR036390">
    <property type="entry name" value="WH_DNA-bd_sf"/>
</dbReference>
<dbReference type="Pfam" id="PF03466">
    <property type="entry name" value="LysR_substrate"/>
    <property type="match status" value="1"/>
</dbReference>
<sequence>MSTPTGNPRADFVGIRRPDVTEARLRTFAALADTGSVRAAARRLYVTESAVSAAVAALTRDLGVPLVQKVGRGVRLTPAGTVYAGYARQVLGLLEEGRAAARGAADPGRGPLRLAAVTTAADQVLPELLASFRGRWPEVELTLEVGPRRQVWSSLAAHEADLVLAGRPPAEVAATVLARRPNELVVVGAPGVAGGFALPGTPWVMREPGSGTRATADAYLAEREVAPPRLVLGSNGAVIAGAAAGLGVALVSRDAVGAELDARRLVVVDAPGMPLDRPWHAVAGAAPTATTLLFVRHLLDAPGWLPARPARAAGPA</sequence>
<dbReference type="InterPro" id="IPR000847">
    <property type="entry name" value="LysR_HTH_N"/>
</dbReference>
<keyword evidence="2" id="KW-0805">Transcription regulation</keyword>
<name>A0ABV4QSL7_9ACTN</name>
<feature type="domain" description="HTH lysR-type" evidence="5">
    <location>
        <begin position="20"/>
        <end position="77"/>
    </location>
</feature>
<keyword evidence="3" id="KW-0238">DNA-binding</keyword>
<dbReference type="SUPFAM" id="SSF46785">
    <property type="entry name" value="Winged helix' DNA-binding domain"/>
    <property type="match status" value="1"/>
</dbReference>
<comment type="caution">
    <text evidence="6">The sequence shown here is derived from an EMBL/GenBank/DDBJ whole genome shotgun (WGS) entry which is preliminary data.</text>
</comment>
<dbReference type="PANTHER" id="PTHR30126:SF39">
    <property type="entry name" value="HTH-TYPE TRANSCRIPTIONAL REGULATOR CYSL"/>
    <property type="match status" value="1"/>
</dbReference>
<accession>A0ABV4QSL7</accession>